<sequence length="111" mass="12118">MSTNAQAVSLRIDPDVLTIGDLEDFEDVVGAPLYDVLQAKPVRDSEGRKVLDDDGRPELQTQIPTKALKALIWITQRNENPDFSLQDARNVRVSALELVAGDGQGNDESGD</sequence>
<gene>
    <name evidence="1" type="ORF">RM863_11675</name>
</gene>
<evidence type="ECO:0000313" key="2">
    <source>
        <dbReference type="Proteomes" id="UP001180489"/>
    </source>
</evidence>
<organism evidence="1 2">
    <name type="scientific">Streptomyces hintoniae</name>
    <dbReference type="NCBI Taxonomy" id="3075521"/>
    <lineage>
        <taxon>Bacteria</taxon>
        <taxon>Bacillati</taxon>
        <taxon>Actinomycetota</taxon>
        <taxon>Actinomycetes</taxon>
        <taxon>Kitasatosporales</taxon>
        <taxon>Streptomycetaceae</taxon>
        <taxon>Streptomyces</taxon>
    </lineage>
</organism>
<keyword evidence="2" id="KW-1185">Reference proteome</keyword>
<evidence type="ECO:0000313" key="1">
    <source>
        <dbReference type="EMBL" id="MDT0472785.1"/>
    </source>
</evidence>
<dbReference type="RefSeq" id="WP_311634934.1">
    <property type="nucleotide sequence ID" value="NZ_JAVRFF010000011.1"/>
</dbReference>
<protein>
    <recommendedName>
        <fullName evidence="3">Tail assembly chaperone</fullName>
    </recommendedName>
</protein>
<proteinExistence type="predicted"/>
<dbReference type="Proteomes" id="UP001180489">
    <property type="component" value="Unassembled WGS sequence"/>
</dbReference>
<evidence type="ECO:0008006" key="3">
    <source>
        <dbReference type="Google" id="ProtNLM"/>
    </source>
</evidence>
<dbReference type="EMBL" id="JAVRFF010000011">
    <property type="protein sequence ID" value="MDT0472785.1"/>
    <property type="molecule type" value="Genomic_DNA"/>
</dbReference>
<name>A0ABU2UI13_9ACTN</name>
<comment type="caution">
    <text evidence="1">The sequence shown here is derived from an EMBL/GenBank/DDBJ whole genome shotgun (WGS) entry which is preliminary data.</text>
</comment>
<reference evidence="1" key="1">
    <citation type="submission" date="2024-05" db="EMBL/GenBank/DDBJ databases">
        <title>30 novel species of actinomycetes from the DSMZ collection.</title>
        <authorList>
            <person name="Nouioui I."/>
        </authorList>
    </citation>
    <scope>NUCLEOTIDE SEQUENCE</scope>
    <source>
        <strain evidence="1">DSM 41014</strain>
    </source>
</reference>
<accession>A0ABU2UI13</accession>